<sequence>MIPVPAPLDRVGDQLDRLSGPVLTTSARLVFAAVLFMYFWRAGLTKLGDGIFGLFRPDLGAYAQIWPRQMEAVGYDVSQLGLWHTLVVLAGTWAEFLLPTLIVLGLFTRLAALGMIGFVVIQSLTDIYGLGARPEDIGRWFDATSGALILDQRAFWILCLAILVMKGGGPLAVDRLAFRNEPSARPVSRPL</sequence>
<keyword evidence="7" id="KW-1185">Reference proteome</keyword>
<dbReference type="Pfam" id="PF07681">
    <property type="entry name" value="DoxX"/>
    <property type="match status" value="1"/>
</dbReference>
<dbReference type="OrthoDB" id="121744at2"/>
<evidence type="ECO:0000256" key="4">
    <source>
        <dbReference type="ARBA" id="ARBA00023136"/>
    </source>
</evidence>
<gene>
    <name evidence="6" type="ORF">EAT49_16585</name>
</gene>
<dbReference type="RefSeq" id="WP_123643424.1">
    <property type="nucleotide sequence ID" value="NZ_ML119089.1"/>
</dbReference>
<comment type="caution">
    <text evidence="6">The sequence shown here is derived from an EMBL/GenBank/DDBJ whole genome shotgun (WGS) entry which is preliminary data.</text>
</comment>
<protein>
    <submittedName>
        <fullName evidence="6">DoxX family protein</fullName>
    </submittedName>
</protein>
<organism evidence="6 7">
    <name type="scientific">Histidinibacterium lentulum</name>
    <dbReference type="NCBI Taxonomy" id="2480588"/>
    <lineage>
        <taxon>Bacteria</taxon>
        <taxon>Pseudomonadati</taxon>
        <taxon>Pseudomonadota</taxon>
        <taxon>Alphaproteobacteria</taxon>
        <taxon>Rhodobacterales</taxon>
        <taxon>Paracoccaceae</taxon>
        <taxon>Histidinibacterium</taxon>
    </lineage>
</organism>
<evidence type="ECO:0000256" key="2">
    <source>
        <dbReference type="ARBA" id="ARBA00022692"/>
    </source>
</evidence>
<proteinExistence type="predicted"/>
<accession>A0A3N2QTK4</accession>
<keyword evidence="3 5" id="KW-1133">Transmembrane helix</keyword>
<feature type="transmembrane region" description="Helical" evidence="5">
    <location>
        <begin position="20"/>
        <end position="40"/>
    </location>
</feature>
<dbReference type="InterPro" id="IPR032808">
    <property type="entry name" value="DoxX"/>
</dbReference>
<reference evidence="6 7" key="1">
    <citation type="submission" date="2018-10" db="EMBL/GenBank/DDBJ databases">
        <title>Histidinibacterium lentulum gen. nov., sp. nov., a marine bacterium from the culture broth of Picochlorum sp. 122.</title>
        <authorList>
            <person name="Wang G."/>
        </authorList>
    </citation>
    <scope>NUCLEOTIDE SEQUENCE [LARGE SCALE GENOMIC DNA]</scope>
    <source>
        <strain evidence="6 7">B17</strain>
    </source>
</reference>
<dbReference type="EMBL" id="RDRB01000009">
    <property type="protein sequence ID" value="ROT98556.1"/>
    <property type="molecule type" value="Genomic_DNA"/>
</dbReference>
<feature type="transmembrane region" description="Helical" evidence="5">
    <location>
        <begin position="96"/>
        <end position="121"/>
    </location>
</feature>
<evidence type="ECO:0000313" key="7">
    <source>
        <dbReference type="Proteomes" id="UP000268016"/>
    </source>
</evidence>
<evidence type="ECO:0000256" key="3">
    <source>
        <dbReference type="ARBA" id="ARBA00022989"/>
    </source>
</evidence>
<dbReference type="GO" id="GO:0016020">
    <property type="term" value="C:membrane"/>
    <property type="evidence" value="ECO:0007669"/>
    <property type="project" value="UniProtKB-SubCell"/>
</dbReference>
<keyword evidence="4 5" id="KW-0472">Membrane</keyword>
<comment type="subcellular location">
    <subcellularLocation>
        <location evidence="1">Membrane</location>
        <topology evidence="1">Multi-pass membrane protein</topology>
    </subcellularLocation>
</comment>
<evidence type="ECO:0000256" key="5">
    <source>
        <dbReference type="SAM" id="Phobius"/>
    </source>
</evidence>
<evidence type="ECO:0000256" key="1">
    <source>
        <dbReference type="ARBA" id="ARBA00004141"/>
    </source>
</evidence>
<evidence type="ECO:0000313" key="6">
    <source>
        <dbReference type="EMBL" id="ROT98556.1"/>
    </source>
</evidence>
<feature type="transmembrane region" description="Helical" evidence="5">
    <location>
        <begin position="154"/>
        <end position="173"/>
    </location>
</feature>
<name>A0A3N2QTK4_9RHOB</name>
<dbReference type="Proteomes" id="UP000268016">
    <property type="component" value="Unassembled WGS sequence"/>
</dbReference>
<dbReference type="AlphaFoldDB" id="A0A3N2QTK4"/>
<keyword evidence="2 5" id="KW-0812">Transmembrane</keyword>